<dbReference type="KEGG" id="dme:Dmel_CG15031"/>
<sequence>MNVPLVALTKDPKMKKSQKKSSMVAVPKMSQKPQKAARLFQPKVENKITLTTPLTAPKKERVKDIKVADPLEKEVESVFVTVPKNKLCKTRRNRPGDRLFDRRSGSKRTGVKAVEKRNGAGAHNWGSIQQEIDLRQRTNLRTFEGMKLPKVSSFVYEYDSSEETEQYTLDEWRAMQAQKKQVLNKFIMSDFGTKKEVTGGSEETVRAEGSGDTDDTKGLDKTGGTEQTGNTETGERSAGSGETETAAASGVPDASGGSGGTEGSGGLGGSGELEDDGEELTADRPLYVVDILLNFNTDQGVIPYRLKFI</sequence>
<evidence type="ECO:0000313" key="5">
    <source>
        <dbReference type="FlyBase" id="FBgn0030623"/>
    </source>
</evidence>
<dbReference type="InterPro" id="IPR039764">
    <property type="entry name" value="HABP4/SERBP1-like"/>
</dbReference>
<dbReference type="STRING" id="7227.FBpp0073840"/>
<reference evidence="3" key="13">
    <citation type="journal article" date="2015" name="Genome Res.">
        <title>The Release 6 reference sequence of the Drosophila melanogaster genome.</title>
        <authorList>
            <person name="Hoskins R.A."/>
            <person name="Carlson J.W."/>
            <person name="Wan K.H."/>
            <person name="Park S."/>
            <person name="Mendez I."/>
            <person name="Galle S.E."/>
            <person name="Booth B.W."/>
            <person name="Pfeiffer B.D."/>
            <person name="George R.A."/>
            <person name="Svirskas R."/>
            <person name="Krzywinski M."/>
            <person name="Schein J."/>
            <person name="Accardo M.C."/>
            <person name="Damia E."/>
            <person name="Messina G."/>
            <person name="Mendez-Lago M."/>
            <person name="de Pablos B."/>
            <person name="Demakova O.V."/>
            <person name="Andreyeva E.N."/>
            <person name="Boldyreva L.V."/>
            <person name="Marra M."/>
            <person name="Carvalho A.B."/>
            <person name="Dimitri P."/>
            <person name="Villasante A."/>
            <person name="Zhimulev I.F."/>
            <person name="Rubin G.M."/>
            <person name="Karpen G.H."/>
            <person name="Celniker S.E."/>
        </authorList>
    </citation>
    <scope>NUCLEOTIDE SEQUENCE</scope>
</reference>
<reference evidence="6" key="4">
    <citation type="journal article" date="2002" name="Genome Biol.">
        <title>The transposable elements of the Drosophila melanogaster euchromatin: a genomics perspective.</title>
        <authorList>
            <person name="Kaminker J.S."/>
            <person name="Bergman C.M."/>
            <person name="Kronmiller B."/>
            <person name="Carlson J."/>
            <person name="Svirskas R."/>
            <person name="Patel S."/>
            <person name="Frise E."/>
            <person name="Wheeler D.A."/>
            <person name="Lewis S.E."/>
            <person name="Rubin G.M."/>
            <person name="Ashburner M."/>
            <person name="Celniker S.E."/>
        </authorList>
    </citation>
    <scope>NUCLEOTIDE SEQUENCE [LARGE SCALE GENOMIC DNA]</scope>
    <source>
        <strain evidence="6">Berkeley</strain>
    </source>
</reference>
<dbReference type="GO" id="GO:0007320">
    <property type="term" value="P:insemination"/>
    <property type="evidence" value="ECO:0007007"/>
    <property type="project" value="FlyBase"/>
</dbReference>
<dbReference type="PANTHER" id="PTHR12299:SF17">
    <property type="entry name" value="AT19571P-RELATED"/>
    <property type="match status" value="1"/>
</dbReference>
<reference evidence="6" key="2">
    <citation type="journal article" date="2002" name="Genome Biol.">
        <title>Finishing a whole-genome shotgun: release 3 of the Drosophila melanogaster euchromatic genome sequence.</title>
        <authorList>
            <person name="Celniker S.E."/>
            <person name="Wheeler D.A."/>
            <person name="Kronmiller B."/>
            <person name="Carlson J.W."/>
            <person name="Halpern A."/>
            <person name="Patel S."/>
            <person name="Adams M."/>
            <person name="Champe M."/>
            <person name="Dugan S.P."/>
            <person name="Frise E."/>
            <person name="Hodgson A."/>
            <person name="George R.A."/>
            <person name="Hoskins R.A."/>
            <person name="Laverty T."/>
            <person name="Muzny D.M."/>
            <person name="Nelson C.R."/>
            <person name="Pacleb J.M."/>
            <person name="Park S."/>
            <person name="Pfeiffer B.D."/>
            <person name="Richards S."/>
            <person name="Sodergren E.J."/>
            <person name="Svirskas R."/>
            <person name="Tabor P.E."/>
            <person name="Wan K."/>
            <person name="Stapleton M."/>
            <person name="Sutton G.G."/>
            <person name="Venter C."/>
            <person name="Weinstock G."/>
            <person name="Scherer S.E."/>
            <person name="Myers E.W."/>
            <person name="Gibbs R.A."/>
            <person name="Rubin G.M."/>
        </authorList>
    </citation>
    <scope>NUCLEOTIDE SEQUENCE [LARGE SCALE GENOMIC DNA]</scope>
    <source>
        <strain evidence="6">Berkeley</strain>
    </source>
</reference>
<accession>Q9VXX1</accession>
<dbReference type="VEuPathDB" id="VectorBase:FBgn0030623"/>
<dbReference type="FunCoup" id="Q9VXX1">
    <property type="interactions" value="1"/>
</dbReference>
<reference evidence="3" key="14">
    <citation type="submission" date="2023-12" db="EMBL/GenBank/DDBJ databases">
        <authorList>
            <consortium name="FlyBase"/>
        </authorList>
    </citation>
    <scope>NUCLEOTIDE SEQUENCE</scope>
</reference>
<feature type="compositionally biased region" description="Gly residues" evidence="1">
    <location>
        <begin position="256"/>
        <end position="271"/>
    </location>
</feature>
<dbReference type="GO" id="GO:0005634">
    <property type="term" value="C:nucleus"/>
    <property type="evidence" value="ECO:0000318"/>
    <property type="project" value="GO_Central"/>
</dbReference>
<reference evidence="3 6" key="5">
    <citation type="journal article" date="2002" name="Genome Biol.">
        <title>Heterochromatic sequences in a Drosophila whole-genome shotgun assembly.</title>
        <authorList>
            <person name="Hoskins R.A."/>
            <person name="Smith C.D."/>
            <person name="Carlson J.W."/>
            <person name="Carvalho A.B."/>
            <person name="Halpern A."/>
            <person name="Kaminker J.S."/>
            <person name="Kennedy C."/>
            <person name="Mungall C.J."/>
            <person name="Sullivan B.A."/>
            <person name="Sutton G.G."/>
            <person name="Yasuhara J.C."/>
            <person name="Wakimoto B.T."/>
            <person name="Myers E.W."/>
            <person name="Celniker S.E."/>
            <person name="Rubin G.M."/>
            <person name="Karpen G.H."/>
        </authorList>
    </citation>
    <scope>NUCLEOTIDE SEQUENCE [LARGE SCALE GENOMIC DNA]</scope>
    <source>
        <strain evidence="6">Berkeley</strain>
    </source>
</reference>
<dbReference type="HOGENOM" id="CLU_076443_0_0_1"/>
<dbReference type="DNASU" id="32453"/>
<dbReference type="SMART" id="SM01233">
    <property type="entry name" value="HABP4_PAI-RBP1"/>
    <property type="match status" value="1"/>
</dbReference>
<reference evidence="3" key="12">
    <citation type="journal article" date="2015" name="G3 (Bethesda)">
        <title>Gene Model Annotations for Drosophila melanogaster: The Rule-Benders.</title>
        <authorList>
            <consortium name="FlyBase Consortium"/>
            <person name="Crosby M.A."/>
            <person name="Gramates L.S."/>
            <person name="Dos Santos G."/>
            <person name="Matthews B.B."/>
            <person name="St Pierre S.E."/>
            <person name="Zhou P."/>
            <person name="Schroeder A.J."/>
            <person name="Falls K."/>
            <person name="Emmert D.B."/>
            <person name="Russo S.M."/>
            <person name="Gelbart W.M."/>
            <person name="null"/>
        </authorList>
    </citation>
    <scope>NUCLEOTIDE SEQUENCE</scope>
</reference>
<dbReference type="eggNOG" id="KOG2945">
    <property type="taxonomic scope" value="Eukaryota"/>
</dbReference>
<dbReference type="PaxDb" id="7227-FBpp0073840"/>
<dbReference type="UCSC" id="CG15031-RA">
    <property type="organism name" value="d. melanogaster"/>
</dbReference>
<evidence type="ECO:0000313" key="3">
    <source>
        <dbReference type="EMBL" id="AAF48435.2"/>
    </source>
</evidence>
<feature type="compositionally biased region" description="Low complexity" evidence="1">
    <location>
        <begin position="222"/>
        <end position="232"/>
    </location>
</feature>
<reference evidence="3" key="11">
    <citation type="journal article" date="2015" name="G3 (Bethesda)">
        <title>Gene Model Annotations for Drosophila melanogaster: Impact of High-Throughput Data.</title>
        <authorList>
            <consortium name="FlyBase Consortium"/>
            <person name="Matthews B.B."/>
            <person name="Dos Santos G."/>
            <person name="Crosby M.A."/>
            <person name="Emmert D.B."/>
            <person name="St Pierre S.E."/>
            <person name="Gramates L.S."/>
            <person name="Zhou P."/>
            <person name="Schroeder A.J."/>
            <person name="Falls K."/>
            <person name="Strelets V."/>
            <person name="Russo S.M."/>
            <person name="Gelbart W.M."/>
            <person name="null"/>
        </authorList>
    </citation>
    <scope>NUCLEOTIDE SEQUENCE</scope>
</reference>
<evidence type="ECO:0000313" key="4">
    <source>
        <dbReference type="EMBL" id="AAM50559.1"/>
    </source>
</evidence>
<dbReference type="EMBL" id="AE014298">
    <property type="protein sequence ID" value="AAF48435.2"/>
    <property type="molecule type" value="Genomic_DNA"/>
</dbReference>
<reference evidence="6" key="3">
    <citation type="journal article" date="2002" name="Genome Biol.">
        <title>Annotation of the Drosophila melanogaster euchromatic genome: a systematic review.</title>
        <authorList>
            <person name="Misra S."/>
            <person name="Crosby M.A."/>
            <person name="Mungall C.J."/>
            <person name="Matthews B.B."/>
            <person name="Campbell K.S."/>
            <person name="Hradecky P."/>
            <person name="Huang Y."/>
            <person name="Kaminker J.S."/>
            <person name="Millburn G.H."/>
            <person name="Prochnik S.E."/>
            <person name="Smith C.D."/>
            <person name="Tupy J.L."/>
            <person name="Whitfied E.J."/>
            <person name="Bayraktaroglu L."/>
            <person name="Berman B.P."/>
            <person name="Bettencourt B.R."/>
            <person name="Celniker S.E."/>
            <person name="de Grey A.D."/>
            <person name="Drysdale R.A."/>
            <person name="Harris N.L."/>
            <person name="Richter J."/>
            <person name="Russo S."/>
            <person name="Schroeder A.J."/>
            <person name="Shu S.Q."/>
            <person name="Stapleton M."/>
            <person name="Yamada C."/>
            <person name="Ashburner M."/>
            <person name="Gelbart W.M."/>
            <person name="Rubin G.M."/>
            <person name="Lewis S.E."/>
        </authorList>
    </citation>
    <scope>GENOME REANNOTATION</scope>
    <source>
        <strain evidence="6">Berkeley</strain>
    </source>
</reference>
<dbReference type="GO" id="GO:0005737">
    <property type="term" value="C:cytoplasm"/>
    <property type="evidence" value="ECO:0000314"/>
    <property type="project" value="FlyBase"/>
</dbReference>
<name>Q9VXX1_DROME</name>
<evidence type="ECO:0000256" key="1">
    <source>
        <dbReference type="SAM" id="MobiDB-lite"/>
    </source>
</evidence>
<dbReference type="OMA" id="HNWGSPE"/>
<dbReference type="PANTHER" id="PTHR12299">
    <property type="entry name" value="HYALURONIC ACID-BINDING PROTEIN 4"/>
    <property type="match status" value="1"/>
</dbReference>
<evidence type="ECO:0000313" key="6">
    <source>
        <dbReference type="Proteomes" id="UP000000803"/>
    </source>
</evidence>
<dbReference type="OrthoDB" id="6022699at2759"/>
<reference evidence="3 6" key="7">
    <citation type="journal article" date="2005" name="PLoS Comput. Biol.">
        <title>Combined evidence annotation of transposable elements in genome sequences.</title>
        <authorList>
            <person name="Quesneville H."/>
            <person name="Bergman C.M."/>
            <person name="Andrieu O."/>
            <person name="Autard D."/>
            <person name="Nouaud D."/>
            <person name="Ashburner M."/>
            <person name="Anxolabehere D."/>
        </authorList>
    </citation>
    <scope>NUCLEOTIDE SEQUENCE [LARGE SCALE GENOMIC DNA]</scope>
    <source>
        <strain evidence="6">Berkeley</strain>
    </source>
</reference>
<dbReference type="FlyBase" id="FBgn0030623">
    <property type="gene designation" value="PPYR1"/>
</dbReference>
<gene>
    <name evidence="3 5" type="primary">PPYR1</name>
    <name evidence="3" type="synonym">BcDNA:AT19571</name>
    <name evidence="3" type="synonym">Dmel\CG15031</name>
    <name evidence="3 5" type="ORF">CG15031</name>
    <name evidence="3" type="ORF">Dmel_CG15031</name>
</gene>
<organism evidence="3 6">
    <name type="scientific">Drosophila melanogaster</name>
    <name type="common">Fruit fly</name>
    <dbReference type="NCBI Taxonomy" id="7227"/>
    <lineage>
        <taxon>Eukaryota</taxon>
        <taxon>Metazoa</taxon>
        <taxon>Ecdysozoa</taxon>
        <taxon>Arthropoda</taxon>
        <taxon>Hexapoda</taxon>
        <taxon>Insecta</taxon>
        <taxon>Pterygota</taxon>
        <taxon>Neoptera</taxon>
        <taxon>Endopterygota</taxon>
        <taxon>Diptera</taxon>
        <taxon>Brachycera</taxon>
        <taxon>Muscomorpha</taxon>
        <taxon>Ephydroidea</taxon>
        <taxon>Drosophilidae</taxon>
        <taxon>Drosophila</taxon>
        <taxon>Sophophora</taxon>
    </lineage>
</organism>
<evidence type="ECO:0000259" key="2">
    <source>
        <dbReference type="SMART" id="SM01233"/>
    </source>
</evidence>
<feature type="region of interest" description="Disordered" evidence="1">
    <location>
        <begin position="196"/>
        <end position="279"/>
    </location>
</feature>
<dbReference type="SMR" id="Q9VXX1"/>
<dbReference type="GO" id="GO:0019888">
    <property type="term" value="F:protein phosphatase regulator activity"/>
    <property type="evidence" value="ECO:0000314"/>
    <property type="project" value="FlyBase"/>
</dbReference>
<dbReference type="GO" id="GO:0005615">
    <property type="term" value="C:extracellular space"/>
    <property type="evidence" value="ECO:0007005"/>
    <property type="project" value="FlyBase"/>
</dbReference>
<dbReference type="Bgee" id="FBgn0030623">
    <property type="expression patterns" value="Expressed in early elongation stage spermatid (Drosophila) in testis and 20 other cell types or tissues"/>
</dbReference>
<protein>
    <submittedName>
        <fullName evidence="4">AT19571p</fullName>
    </submittedName>
    <submittedName>
        <fullName evidence="3">Protein phosphatase Y regulator 1</fullName>
    </submittedName>
</protein>
<keyword evidence="6" id="KW-1185">Reference proteome</keyword>
<reference evidence="3 6" key="10">
    <citation type="journal article" date="2007" name="Science">
        <title>Sequence finishing and mapping of Drosophila melanogaster heterochromatin.</title>
        <authorList>
            <person name="Hoskins R.A."/>
            <person name="Carlson J.W."/>
            <person name="Kennedy C."/>
            <person name="Acevedo D."/>
            <person name="Evans-Holm M."/>
            <person name="Frise E."/>
            <person name="Wan K.H."/>
            <person name="Park S."/>
            <person name="Mendez-Lago M."/>
            <person name="Rossi F."/>
            <person name="Villasante A."/>
            <person name="Dimitri P."/>
            <person name="Karpen G.H."/>
            <person name="Celniker S.E."/>
        </authorList>
    </citation>
    <scope>NUCLEOTIDE SEQUENCE [LARGE SCALE GENOMIC DNA]</scope>
    <source>
        <strain evidence="6">Berkeley</strain>
    </source>
</reference>
<dbReference type="GeneID" id="32453"/>
<dbReference type="IntAct" id="Q9VXX1">
    <property type="interactions" value="7"/>
</dbReference>
<dbReference type="RefSeq" id="NP_573012.1">
    <property type="nucleotide sequence ID" value="NM_132784.2"/>
</dbReference>
<dbReference type="Pfam" id="PF04774">
    <property type="entry name" value="HABP4_PAI-RBP1"/>
    <property type="match status" value="1"/>
</dbReference>
<reference evidence="4" key="6">
    <citation type="submission" date="2002-06" db="EMBL/GenBank/DDBJ databases">
        <authorList>
            <person name="Stapleton M."/>
            <person name="Brokstein P."/>
            <person name="Hong L."/>
            <person name="Agbayani A."/>
            <person name="Carlson J."/>
            <person name="Champe M."/>
            <person name="Chavez C."/>
            <person name="Dorsett V."/>
            <person name="Dresnek D."/>
            <person name="Farfan D."/>
            <person name="Frise E."/>
            <person name="George R."/>
            <person name="Gonzalez M."/>
            <person name="Guarin H."/>
            <person name="Kronmiller B."/>
            <person name="Li P."/>
            <person name="Liao G."/>
            <person name="Miranda A."/>
            <person name="Mungall C.J."/>
            <person name="Nunoo J."/>
            <person name="Pacleb J."/>
            <person name="Paragas V."/>
            <person name="Park S."/>
            <person name="Patel S."/>
            <person name="Phouanenavong S."/>
            <person name="Wan K."/>
            <person name="Yu C."/>
            <person name="Lewis S.E."/>
            <person name="Rubin G.M."/>
            <person name="Celniker S."/>
        </authorList>
    </citation>
    <scope>NUCLEOTIDE SEQUENCE</scope>
</reference>
<dbReference type="InterPro" id="IPR006861">
    <property type="entry name" value="HABP4_PAIRBP1-bd"/>
</dbReference>
<feature type="region of interest" description="Disordered" evidence="1">
    <location>
        <begin position="92"/>
        <end position="111"/>
    </location>
</feature>
<dbReference type="AGR" id="FB:FBgn0030623"/>
<feature type="domain" description="Hyaluronan/mRNA-binding protein" evidence="2">
    <location>
        <begin position="96"/>
        <end position="194"/>
    </location>
</feature>
<dbReference type="CTD" id="32453"/>
<feature type="region of interest" description="Disordered" evidence="1">
    <location>
        <begin position="1"/>
        <end position="37"/>
    </location>
</feature>
<dbReference type="EMBL" id="AY118699">
    <property type="protein sequence ID" value="AAM50559.1"/>
    <property type="molecule type" value="mRNA"/>
</dbReference>
<dbReference type="AlphaFoldDB" id="Q9VXX1"/>
<reference evidence="3" key="15">
    <citation type="submission" date="2024-06" db="EMBL/GenBank/DDBJ databases">
        <title>Drosophila melanogaster release 4 sequence.</title>
        <authorList>
            <consortium name="Berkeley Drosophila Genome Project"/>
            <person name="Celniker S."/>
            <person name="Carlson J."/>
            <person name="Wan K."/>
            <person name="Pfeiffer B."/>
            <person name="Frise E."/>
            <person name="George R."/>
            <person name="Hoskins R."/>
            <person name="Stapleton M."/>
            <person name="Pacleb J."/>
            <person name="Park S."/>
            <person name="Svirskas R."/>
            <person name="Smith E."/>
            <person name="Yu C."/>
            <person name="Rubin G."/>
        </authorList>
    </citation>
    <scope>NUCLEOTIDE SEQUENCE</scope>
</reference>
<proteinExistence type="evidence at transcript level"/>
<reference evidence="3 6" key="9">
    <citation type="journal article" date="2007" name="Science">
        <title>The Release 5.1 annotation of Drosophila melanogaster heterochromatin.</title>
        <authorList>
            <person name="Smith C.D."/>
            <person name="Shu S."/>
            <person name="Mungall C.J."/>
            <person name="Karpen G.H."/>
        </authorList>
    </citation>
    <scope>NUCLEOTIDE SEQUENCE [LARGE SCALE GENOMIC DNA]</scope>
    <source>
        <strain evidence="6">Berkeley</strain>
    </source>
</reference>
<reference evidence="3 6" key="1">
    <citation type="journal article" date="2000" name="Science">
        <title>The genome sequence of Drosophila melanogaster.</title>
        <authorList>
            <person name="Adams M.D."/>
            <person name="Celniker S.E."/>
            <person name="Holt R.A."/>
            <person name="Evans C.A."/>
            <person name="Gocayne J.D."/>
            <person name="Amanatides P.G."/>
            <person name="Scherer S.E."/>
            <person name="Li P.W."/>
            <person name="Hoskins R.A."/>
            <person name="Galle R.F."/>
            <person name="George R.A."/>
            <person name="Lewis S.E."/>
            <person name="Richards S."/>
            <person name="Ashburner M."/>
            <person name="Henderson S.N."/>
            <person name="Sutton G.G."/>
            <person name="Wortman J.R."/>
            <person name="Yandell M.D."/>
            <person name="Zhang Q."/>
            <person name="Chen L.X."/>
            <person name="Brandon R.C."/>
            <person name="Rogers Y.H."/>
            <person name="Blazej R.G."/>
            <person name="Champe M."/>
            <person name="Pfeiffer B.D."/>
            <person name="Wan K.H."/>
            <person name="Doyle C."/>
            <person name="Baxter E.G."/>
            <person name="Helt G."/>
            <person name="Nelson C.R."/>
            <person name="Gabor G.L."/>
            <person name="Abril J.F."/>
            <person name="Agbayani A."/>
            <person name="An H.J."/>
            <person name="Andrews-Pfannkoch C."/>
            <person name="Baldwin D."/>
            <person name="Ballew R.M."/>
            <person name="Basu A."/>
            <person name="Baxendale J."/>
            <person name="Bayraktaroglu L."/>
            <person name="Beasley E.M."/>
            <person name="Beeson K.Y."/>
            <person name="Benos P.V."/>
            <person name="Berman B.P."/>
            <person name="Bhandari D."/>
            <person name="Bolshakov S."/>
            <person name="Borkova D."/>
            <person name="Botchan M.R."/>
            <person name="Bouck J."/>
            <person name="Brokstein P."/>
            <person name="Brottier P."/>
            <person name="Burtis K.C."/>
            <person name="Busam D.A."/>
            <person name="Butler H."/>
            <person name="Cadieu E."/>
            <person name="Center A."/>
            <person name="Chandra I."/>
            <person name="Cherry J.M."/>
            <person name="Cawley S."/>
            <person name="Dahlke C."/>
            <person name="Davenport L.B."/>
            <person name="Davies P."/>
            <person name="de Pablos B."/>
            <person name="Delcher A."/>
            <person name="Deng Z."/>
            <person name="Mays A.D."/>
            <person name="Dew I."/>
            <person name="Dietz S.M."/>
            <person name="Dodson K."/>
            <person name="Doup L.E."/>
            <person name="Downes M."/>
            <person name="Dugan-Rocha S."/>
            <person name="Dunkov B.C."/>
            <person name="Dunn P."/>
            <person name="Durbin K.J."/>
            <person name="Evangelista C.C."/>
            <person name="Ferraz C."/>
            <person name="Ferriera S."/>
            <person name="Fleischmann W."/>
            <person name="Fosler C."/>
            <person name="Gabrielian A.E."/>
            <person name="Garg N.S."/>
            <person name="Gelbart W.M."/>
            <person name="Glasser K."/>
            <person name="Glodek A."/>
            <person name="Gong F."/>
            <person name="Gorrell J.H."/>
            <person name="Gu Z."/>
            <person name="Guan P."/>
            <person name="Harris M."/>
            <person name="Harris N.L."/>
            <person name="Harvey D."/>
            <person name="Heiman T.J."/>
            <person name="Hernandez J.R."/>
            <person name="Houck J."/>
            <person name="Hostin D."/>
            <person name="Houston K.A."/>
            <person name="Howland T.J."/>
            <person name="Wei M.H."/>
            <person name="Ibegwam C."/>
            <person name="Jalali M."/>
            <person name="Kalush F."/>
            <person name="Karpen G.H."/>
            <person name="Ke Z."/>
            <person name="Kennison J.A."/>
            <person name="Ketchum K.A."/>
            <person name="Kimmel B.E."/>
            <person name="Kodira C.D."/>
            <person name="Kraft C."/>
            <person name="Kravitz S."/>
            <person name="Kulp D."/>
            <person name="Lai Z."/>
            <person name="Lasko P."/>
            <person name="Lei Y."/>
            <person name="Levitsky A.A."/>
            <person name="Li J."/>
            <person name="Li Z."/>
            <person name="Liang Y."/>
            <person name="Lin X."/>
            <person name="Liu X."/>
            <person name="Mattei B."/>
            <person name="McIntosh T.C."/>
            <person name="McLeod M.P."/>
            <person name="McPherson D."/>
            <person name="Merkulov G."/>
            <person name="Milshina N.V."/>
            <person name="Mobarry C."/>
            <person name="Morris J."/>
            <person name="Moshrefi A."/>
            <person name="Mount S.M."/>
            <person name="Moy M."/>
            <person name="Murphy B."/>
            <person name="Murphy L."/>
            <person name="Muzny D.M."/>
            <person name="Nelson D.L."/>
            <person name="Nelson D.R."/>
            <person name="Nelson K.A."/>
            <person name="Nixon K."/>
            <person name="Nusskern D.R."/>
            <person name="Pacleb J.M."/>
            <person name="Palazzolo M."/>
            <person name="Pittman G.S."/>
            <person name="Pan S."/>
            <person name="Pollard J."/>
            <person name="Puri V."/>
            <person name="Reese M.G."/>
            <person name="Reinert K."/>
            <person name="Remington K."/>
            <person name="Saunders R.D."/>
            <person name="Scheeler F."/>
            <person name="Shen H."/>
            <person name="Shue B.C."/>
            <person name="Siden-Kiamos I."/>
            <person name="Simpson M."/>
            <person name="Skupski M.P."/>
            <person name="Smith T."/>
            <person name="Spier E."/>
            <person name="Spradling A.C."/>
            <person name="Stapleton M."/>
            <person name="Strong R."/>
            <person name="Sun E."/>
            <person name="Svirskas R."/>
            <person name="Tector C."/>
            <person name="Turner R."/>
            <person name="Venter E."/>
            <person name="Wang A.H."/>
            <person name="Wang X."/>
            <person name="Wang Z.Y."/>
            <person name="Wassarman D.A."/>
            <person name="Weinstock G.M."/>
            <person name="Weissenbach J."/>
            <person name="Williams S.M."/>
            <person name="WoodageT"/>
            <person name="Worley K.C."/>
            <person name="Wu D."/>
            <person name="Yang S."/>
            <person name="Yao Q.A."/>
            <person name="Ye J."/>
            <person name="Yeh R.F."/>
            <person name="Zaveri J.S."/>
            <person name="Zhan M."/>
            <person name="Zhang G."/>
            <person name="Zhao Q."/>
            <person name="Zheng L."/>
            <person name="Zheng X.H."/>
            <person name="Zhong F.N."/>
            <person name="Zhong W."/>
            <person name="Zhou X."/>
            <person name="Zhu S."/>
            <person name="Zhu X."/>
            <person name="Smith H.O."/>
            <person name="Gibbs R.A."/>
            <person name="Myers E.W."/>
            <person name="Rubin G.M."/>
            <person name="Venter J.C."/>
        </authorList>
    </citation>
    <scope>NUCLEOTIDE SEQUENCE [LARGE SCALE GENOMIC DNA]</scope>
    <source>
        <strain evidence="6">Berkeley</strain>
    </source>
</reference>
<reference evidence="3" key="8">
    <citation type="submission" date="2006-08" db="EMBL/GenBank/DDBJ databases">
        <authorList>
            <person name="Celniker S."/>
            <person name="Carlson J."/>
            <person name="Wan K."/>
            <person name="Frise E."/>
            <person name="Hoskins R."/>
            <person name="Park S."/>
            <person name="Svirskas R."/>
            <person name="Rubin G."/>
        </authorList>
    </citation>
    <scope>NUCLEOTIDE SEQUENCE</scope>
</reference>
<dbReference type="Proteomes" id="UP000000803">
    <property type="component" value="Chromosome X"/>
</dbReference>
<feature type="compositionally biased region" description="Basic and acidic residues" evidence="1">
    <location>
        <begin position="94"/>
        <end position="104"/>
    </location>
</feature>
<dbReference type="GO" id="GO:0003723">
    <property type="term" value="F:RNA binding"/>
    <property type="evidence" value="ECO:0000314"/>
    <property type="project" value="FlyBase"/>
</dbReference>
<dbReference type="BioGRID-ORCS" id="32453">
    <property type="hits" value="0 hits in 1 CRISPR screen"/>
</dbReference>